<dbReference type="PROSITE" id="PS50853">
    <property type="entry name" value="FN3"/>
    <property type="match status" value="2"/>
</dbReference>
<evidence type="ECO:0008006" key="6">
    <source>
        <dbReference type="Google" id="ProtNLM"/>
    </source>
</evidence>
<dbReference type="EMBL" id="BLXZ01000008">
    <property type="protein sequence ID" value="GFO70066.1"/>
    <property type="molecule type" value="Genomic_DNA"/>
</dbReference>
<dbReference type="PANTHER" id="PTHR34720:SF9">
    <property type="entry name" value="BLR4714 PROTEIN"/>
    <property type="match status" value="1"/>
</dbReference>
<dbReference type="Gene3D" id="3.30.160.710">
    <property type="match status" value="1"/>
</dbReference>
<feature type="chain" id="PRO_5027853925" description="Fibronectin type-III domain-containing protein" evidence="1">
    <location>
        <begin position="27"/>
        <end position="1613"/>
    </location>
</feature>
<comment type="caution">
    <text evidence="4">The sequence shown here is derived from an EMBL/GenBank/DDBJ whole genome shotgun (WGS) entry which is preliminary data.</text>
</comment>
<dbReference type="Pfam" id="PF09136">
    <property type="entry name" value="Glucodextran_B"/>
    <property type="match status" value="3"/>
</dbReference>
<dbReference type="InterPro" id="IPR036439">
    <property type="entry name" value="Dockerin_dom_sf"/>
</dbReference>
<keyword evidence="5" id="KW-1185">Reference proteome</keyword>
<feature type="domain" description="Fibronectin type-III" evidence="3">
    <location>
        <begin position="606"/>
        <end position="695"/>
    </location>
</feature>
<accession>A0A6V8NC21</accession>
<dbReference type="Gene3D" id="1.10.1330.10">
    <property type="entry name" value="Dockerin domain"/>
    <property type="match status" value="1"/>
</dbReference>
<dbReference type="Pfam" id="PF00041">
    <property type="entry name" value="fn3"/>
    <property type="match status" value="2"/>
</dbReference>
<dbReference type="GO" id="GO:0000272">
    <property type="term" value="P:polysaccharide catabolic process"/>
    <property type="evidence" value="ECO:0007669"/>
    <property type="project" value="InterPro"/>
</dbReference>
<evidence type="ECO:0000259" key="2">
    <source>
        <dbReference type="PROSITE" id="PS50835"/>
    </source>
</evidence>
<dbReference type="InterPro" id="IPR036179">
    <property type="entry name" value="Ig-like_dom_sf"/>
</dbReference>
<evidence type="ECO:0000313" key="5">
    <source>
        <dbReference type="Proteomes" id="UP000587586"/>
    </source>
</evidence>
<name>A0A6V8NC21_9BACT</name>
<dbReference type="InterPro" id="IPR036116">
    <property type="entry name" value="FN3_sf"/>
</dbReference>
<dbReference type="Gene3D" id="2.60.40.10">
    <property type="entry name" value="Immunoglobulins"/>
    <property type="match status" value="7"/>
</dbReference>
<evidence type="ECO:0000259" key="3">
    <source>
        <dbReference type="PROSITE" id="PS50853"/>
    </source>
</evidence>
<dbReference type="SMART" id="SM00060">
    <property type="entry name" value="FN3"/>
    <property type="match status" value="2"/>
</dbReference>
<proteinExistence type="predicted"/>
<reference evidence="5" key="1">
    <citation type="submission" date="2020-06" db="EMBL/GenBank/DDBJ databases">
        <title>Draft genomic sequecing of Geomonas sp. Red745.</title>
        <authorList>
            <person name="Itoh H."/>
            <person name="Xu Z.X."/>
            <person name="Ushijima N."/>
            <person name="Masuda Y."/>
            <person name="Shiratori Y."/>
            <person name="Senoo K."/>
        </authorList>
    </citation>
    <scope>NUCLEOTIDE SEQUENCE [LARGE SCALE GENOMIC DNA]</scope>
    <source>
        <strain evidence="5">Red745</strain>
    </source>
</reference>
<dbReference type="PRINTS" id="PR00014">
    <property type="entry name" value="FNTYPEIII"/>
</dbReference>
<dbReference type="CDD" id="cd00063">
    <property type="entry name" value="FN3"/>
    <property type="match status" value="2"/>
</dbReference>
<dbReference type="InterPro" id="IPR008964">
    <property type="entry name" value="Invasin/intimin_cell_adhesion"/>
</dbReference>
<feature type="domain" description="Fibronectin type-III" evidence="3">
    <location>
        <begin position="779"/>
        <end position="868"/>
    </location>
</feature>
<dbReference type="InterPro" id="IPR041286">
    <property type="entry name" value="MBG_2"/>
</dbReference>
<gene>
    <name evidence="4" type="ORF">GMLC_36450</name>
</gene>
<dbReference type="Gene3D" id="2.60.40.1080">
    <property type="match status" value="1"/>
</dbReference>
<evidence type="ECO:0000256" key="1">
    <source>
        <dbReference type="SAM" id="SignalP"/>
    </source>
</evidence>
<evidence type="ECO:0000313" key="4">
    <source>
        <dbReference type="EMBL" id="GFO70066.1"/>
    </source>
</evidence>
<organism evidence="4 5">
    <name type="scientific">Geomonas limicola</name>
    <dbReference type="NCBI Taxonomy" id="2740186"/>
    <lineage>
        <taxon>Bacteria</taxon>
        <taxon>Pseudomonadati</taxon>
        <taxon>Thermodesulfobacteriota</taxon>
        <taxon>Desulfuromonadia</taxon>
        <taxon>Geobacterales</taxon>
        <taxon>Geobacteraceae</taxon>
        <taxon>Geomonas</taxon>
    </lineage>
</organism>
<dbReference type="PANTHER" id="PTHR34720">
    <property type="entry name" value="MICROCYSTIN DEPENDENT PROTEIN"/>
    <property type="match status" value="1"/>
</dbReference>
<dbReference type="Proteomes" id="UP000587586">
    <property type="component" value="Unassembled WGS sequence"/>
</dbReference>
<keyword evidence="1" id="KW-0732">Signal</keyword>
<dbReference type="SUPFAM" id="SSF49265">
    <property type="entry name" value="Fibronectin type III"/>
    <property type="match status" value="2"/>
</dbReference>
<protein>
    <recommendedName>
        <fullName evidence="6">Fibronectin type-III domain-containing protein</fullName>
    </recommendedName>
</protein>
<dbReference type="CDD" id="cd14256">
    <property type="entry name" value="Dockerin_I"/>
    <property type="match status" value="1"/>
</dbReference>
<dbReference type="SUPFAM" id="SSF49373">
    <property type="entry name" value="Invasin/intimin cell-adhesion fragments"/>
    <property type="match status" value="1"/>
</dbReference>
<dbReference type="Pfam" id="PF18676">
    <property type="entry name" value="MBG_2"/>
    <property type="match status" value="1"/>
</dbReference>
<feature type="signal peptide" evidence="1">
    <location>
        <begin position="1"/>
        <end position="26"/>
    </location>
</feature>
<sequence length="1613" mass="160111">MEVRRLIIGLLSICLFALASAVPALANYIDPVSSPKLTGQRGSGANQVAGLSNGTIAMLVNANTNSPSVKVVTSDGTLVYNTSLAAALGARANNKSTMAIYPVANGELIVTVEGTSNGCDNNTNNPYMFLRLSATGVITTPFTAINTSTNAYNCYTDMAELSNGNLAFTFQTAGDSYSLRILQPNGTPVTGQTSIQKTGTGQGNCNNSSAYSSNIASNQAGQFLITEHCYNNANLYGVLYSDNGTQITVGGVQHFALGTYSNSPYTNVMGLSDGNFMVAFSGNSGASYQLKKVQSDGTTSSAGSFTGVWPSFKSLGDGGFMIFDSLVNTVSGYDYYYTTGARYSNSGTLLEAATKLDNSYSDRCWPDPDWGSYCDSYDDTSYFGAPLAVGHAKGVLFPNGRTGDLWLHSFVDSAVAPSISAQPANASVTLGGTASFSATATGSSITYQWQVDTGSGFSNLSDGSVYSGSTTSTLGIAGATLAMNGYAYRVVITGSVNPAATSNSATLTVSKKTSSTSLATSGSPVSQGTSVTLTATVTGSGTPTGSVTFLDGATQLGTAALNGSGSASYSSSALSVGSHTLTAQYGGDASFNGSTSAPLTQTIYTVPGAPTIGSATAGDAQASVSFAAPGSNGGSPITGYTVTASPGGATATGASSPITVTGLTNGTSYSFTVSASNTAGTGSASAPSNSVTPKAVQSITFTNPGAQNFGTTPTLSAVASSGLTVSFSSSTTGVCTVTAGGALSFLAAGTCSIAADQAGNGSYLAASTVTRSFAVNAVVPGAPTIGSATAGEAQASVSFTAPASTGGTSITGYTVTASPGGATATGASSPLTVTGLTNGTSYSFTVSATNTAGTGSASAPSNSVTPKAAQTITFANPGAQSFGSTPTLNASTSSGLTPSFSSATAGICAVTADGQLSFSATGTCTIRADQAGNGSYGPAPQVSQSFAVNKGSQSLSFSQPPATSYGAQALDLSGFVTAGASTSPVIFSIVGGTGSGTLSGSNGKLLSAGSAGSIVIQADQAADAGYNAAAPVQRTVTVNKATLTVIANSQTKVYGAADPTLSYIFSGLANGDSAGVISGALTRAAGESVAGGPYAIGQGTLAAGNNYQISFTGANLTITRATPALSWLPPYPVPSGTSLDTRQLNATASLPGSFAYTPGTGALVSQTQALSVTFTPTDTGNYTSATATVLLEVDKIGQSIAFAPLALKILTDAPFNLSASADSGLPVSYASSNPAVATVSGSTVTIVGVGTATITASQPGNATYGAAASVNQPLVVGYTSSAPALTVSTLEDGTVTQLATINLTGTVTSLNGIASLVLNGQPVQVTGGGFSVARTMVEGRNTFVITAVDNAGLETTDSRSITLDTTAPAIGVDTPADNSVVSSRTLTCTGQMDNIGTVSATVNGGAPQQAAMTGSAFEISLNLADGTNTVFLTATDLAGNSSTVKRTVVSDTTTPALAVTSPAADATVNATSVTIVGTVSDDLGQPQVVVTLDGQNYTPQVTGGSFTQQLSLPSAKSYAITVRATDQAGNVSTVQRNVLRPKMLGDLTRDGRVDIADALKALQIAVGFATADADDLAVGDVGPLVGNVPQPDGVIDIEDALAILKKAVGSLNF</sequence>
<dbReference type="InterPro" id="IPR003961">
    <property type="entry name" value="FN3_dom"/>
</dbReference>
<dbReference type="PROSITE" id="PS50835">
    <property type="entry name" value="IG_LIKE"/>
    <property type="match status" value="1"/>
</dbReference>
<dbReference type="InterPro" id="IPR007110">
    <property type="entry name" value="Ig-like_dom"/>
</dbReference>
<dbReference type="SUPFAM" id="SSF48726">
    <property type="entry name" value="Immunoglobulin"/>
    <property type="match status" value="1"/>
</dbReference>
<dbReference type="Pfam" id="PF16640">
    <property type="entry name" value="Big_3_5"/>
    <property type="match status" value="1"/>
</dbReference>
<dbReference type="InterPro" id="IPR013783">
    <property type="entry name" value="Ig-like_fold"/>
</dbReference>
<dbReference type="InterPro" id="IPR032109">
    <property type="entry name" value="Big_3_5"/>
</dbReference>
<feature type="domain" description="Ig-like" evidence="2">
    <location>
        <begin position="417"/>
        <end position="508"/>
    </location>
</feature>
<dbReference type="RefSeq" id="WP_183362653.1">
    <property type="nucleotide sequence ID" value="NZ_BLXZ01000008.1"/>
</dbReference>